<reference evidence="8 9" key="1">
    <citation type="submission" date="2019-06" db="EMBL/GenBank/DDBJ databases">
        <title>Wine fermentation using esterase from Monascus purpureus.</title>
        <authorList>
            <person name="Geng C."/>
            <person name="Zhang Y."/>
        </authorList>
    </citation>
    <scope>NUCLEOTIDE SEQUENCE [LARGE SCALE GENOMIC DNA]</scope>
    <source>
        <strain evidence="8">HQ1</strain>
    </source>
</reference>
<accession>A0A507QX41</accession>
<evidence type="ECO:0000256" key="4">
    <source>
        <dbReference type="ARBA" id="ARBA00047960"/>
    </source>
</evidence>
<dbReference type="GO" id="GO:0005777">
    <property type="term" value="C:peroxisome"/>
    <property type="evidence" value="ECO:0007669"/>
    <property type="project" value="TreeGrafter"/>
</dbReference>
<dbReference type="EMBL" id="VIFY01000070">
    <property type="protein sequence ID" value="TQB72058.1"/>
    <property type="molecule type" value="Genomic_DNA"/>
</dbReference>
<evidence type="ECO:0000256" key="1">
    <source>
        <dbReference type="ARBA" id="ARBA00006494"/>
    </source>
</evidence>
<dbReference type="GO" id="GO:0005739">
    <property type="term" value="C:mitochondrion"/>
    <property type="evidence" value="ECO:0007669"/>
    <property type="project" value="TreeGrafter"/>
</dbReference>
<protein>
    <recommendedName>
        <fullName evidence="5">Glutathione S-transferase kappa 1</fullName>
        <ecNumber evidence="2">2.5.1.18</ecNumber>
    </recommendedName>
    <alternativeName>
        <fullName evidence="6">GST class-kappa</fullName>
    </alternativeName>
</protein>
<evidence type="ECO:0000313" key="8">
    <source>
        <dbReference type="EMBL" id="TQB72058.1"/>
    </source>
</evidence>
<name>A0A507QX41_MONPU</name>
<dbReference type="InterPro" id="IPR051924">
    <property type="entry name" value="GST_Kappa/NadH"/>
</dbReference>
<evidence type="ECO:0000313" key="9">
    <source>
        <dbReference type="Proteomes" id="UP000319663"/>
    </source>
</evidence>
<dbReference type="InterPro" id="IPR001853">
    <property type="entry name" value="DSBA-like_thioredoxin_dom"/>
</dbReference>
<comment type="catalytic activity">
    <reaction evidence="4">
        <text>RX + glutathione = an S-substituted glutathione + a halide anion + H(+)</text>
        <dbReference type="Rhea" id="RHEA:16437"/>
        <dbReference type="ChEBI" id="CHEBI:15378"/>
        <dbReference type="ChEBI" id="CHEBI:16042"/>
        <dbReference type="ChEBI" id="CHEBI:17792"/>
        <dbReference type="ChEBI" id="CHEBI:57925"/>
        <dbReference type="ChEBI" id="CHEBI:90779"/>
        <dbReference type="EC" id="2.5.1.18"/>
    </reaction>
</comment>
<sequence>MAGPKITLYLDVVSPFAYIAYYVLRVSAAVSFRMIARQSKTISFFLGSVYASDQSDKYQKNSPTFARCDINYVPIFLGGLMHACNNRAPIQIKNKDKWIDKERLRWCRYFSIPMVESTPEGFPPLTLATQRALCAISLKWPDKFIPVTDALYHSFWVEGNAKIGQPEGFLPVLERVLGKDGAEEVFKASTLPDVKERLVSNTSQALKSGAFGIPWFECTNTLGETEGFWGVDHLGQVADFLGLERSLDKGFRASL</sequence>
<dbReference type="GO" id="GO:0006749">
    <property type="term" value="P:glutathione metabolic process"/>
    <property type="evidence" value="ECO:0007669"/>
    <property type="project" value="TreeGrafter"/>
</dbReference>
<proteinExistence type="inferred from homology"/>
<dbReference type="GO" id="GO:0004364">
    <property type="term" value="F:glutathione transferase activity"/>
    <property type="evidence" value="ECO:0007669"/>
    <property type="project" value="UniProtKB-EC"/>
</dbReference>
<comment type="caution">
    <text evidence="8">The sequence shown here is derived from an EMBL/GenBank/DDBJ whole genome shotgun (WGS) entry which is preliminary data.</text>
</comment>
<dbReference type="SUPFAM" id="SSF52833">
    <property type="entry name" value="Thioredoxin-like"/>
    <property type="match status" value="1"/>
</dbReference>
<dbReference type="InterPro" id="IPR036249">
    <property type="entry name" value="Thioredoxin-like_sf"/>
</dbReference>
<dbReference type="Gene3D" id="3.40.30.10">
    <property type="entry name" value="Glutaredoxin"/>
    <property type="match status" value="1"/>
</dbReference>
<dbReference type="InterPro" id="IPR014440">
    <property type="entry name" value="HCCAis_GSTk"/>
</dbReference>
<dbReference type="PANTHER" id="PTHR42943">
    <property type="entry name" value="GLUTATHIONE S-TRANSFERASE KAPPA"/>
    <property type="match status" value="1"/>
</dbReference>
<evidence type="ECO:0000256" key="6">
    <source>
        <dbReference type="ARBA" id="ARBA00083519"/>
    </source>
</evidence>
<keyword evidence="9" id="KW-1185">Reference proteome</keyword>
<dbReference type="GO" id="GO:0004602">
    <property type="term" value="F:glutathione peroxidase activity"/>
    <property type="evidence" value="ECO:0007669"/>
    <property type="project" value="TreeGrafter"/>
</dbReference>
<dbReference type="STRING" id="5098.A0A507QX41"/>
<evidence type="ECO:0000256" key="2">
    <source>
        <dbReference type="ARBA" id="ARBA00012452"/>
    </source>
</evidence>
<dbReference type="AlphaFoldDB" id="A0A507QX41"/>
<gene>
    <name evidence="8" type="ORF">MPDQ_007130</name>
</gene>
<organism evidence="8 9">
    <name type="scientific">Monascus purpureus</name>
    <name type="common">Red mold</name>
    <name type="synonym">Monascus anka</name>
    <dbReference type="NCBI Taxonomy" id="5098"/>
    <lineage>
        <taxon>Eukaryota</taxon>
        <taxon>Fungi</taxon>
        <taxon>Dikarya</taxon>
        <taxon>Ascomycota</taxon>
        <taxon>Pezizomycotina</taxon>
        <taxon>Eurotiomycetes</taxon>
        <taxon>Eurotiomycetidae</taxon>
        <taxon>Eurotiales</taxon>
        <taxon>Aspergillaceae</taxon>
        <taxon>Monascus</taxon>
    </lineage>
</organism>
<evidence type="ECO:0000256" key="5">
    <source>
        <dbReference type="ARBA" id="ARBA00073833"/>
    </source>
</evidence>
<dbReference type="PANTHER" id="PTHR42943:SF2">
    <property type="entry name" value="GLUTATHIONE S-TRANSFERASE KAPPA 1"/>
    <property type="match status" value="1"/>
</dbReference>
<evidence type="ECO:0000259" key="7">
    <source>
        <dbReference type="Pfam" id="PF01323"/>
    </source>
</evidence>
<keyword evidence="3" id="KW-0808">Transferase</keyword>
<evidence type="ECO:0000256" key="3">
    <source>
        <dbReference type="ARBA" id="ARBA00022679"/>
    </source>
</evidence>
<dbReference type="FunFam" id="3.40.30.10:FF:000096">
    <property type="entry name" value="Glutathione S-transferase kappa"/>
    <property type="match status" value="1"/>
</dbReference>
<dbReference type="EC" id="2.5.1.18" evidence="2"/>
<dbReference type="Proteomes" id="UP000319663">
    <property type="component" value="Unassembled WGS sequence"/>
</dbReference>
<dbReference type="PIRSF" id="PIRSF006386">
    <property type="entry name" value="HCCAis_GSTk"/>
    <property type="match status" value="1"/>
</dbReference>
<dbReference type="Pfam" id="PF01323">
    <property type="entry name" value="DSBA"/>
    <property type="match status" value="1"/>
</dbReference>
<comment type="similarity">
    <text evidence="1">Belongs to the GST superfamily. Kappa family.</text>
</comment>
<feature type="domain" description="DSBA-like thioredoxin" evidence="7">
    <location>
        <begin position="6"/>
        <end position="241"/>
    </location>
</feature>